<reference evidence="1 2" key="1">
    <citation type="journal article" date="2022" name="New Phytol.">
        <title>Ecological generalism drives hyperdiversity of secondary metabolite gene clusters in xylarialean endophytes.</title>
        <authorList>
            <person name="Franco M.E.E."/>
            <person name="Wisecaver J.H."/>
            <person name="Arnold A.E."/>
            <person name="Ju Y.M."/>
            <person name="Slot J.C."/>
            <person name="Ahrendt S."/>
            <person name="Moore L.P."/>
            <person name="Eastman K.E."/>
            <person name="Scott K."/>
            <person name="Konkel Z."/>
            <person name="Mondo S.J."/>
            <person name="Kuo A."/>
            <person name="Hayes R.D."/>
            <person name="Haridas S."/>
            <person name="Andreopoulos B."/>
            <person name="Riley R."/>
            <person name="LaButti K."/>
            <person name="Pangilinan J."/>
            <person name="Lipzen A."/>
            <person name="Amirebrahimi M."/>
            <person name="Yan J."/>
            <person name="Adam C."/>
            <person name="Keymanesh K."/>
            <person name="Ng V."/>
            <person name="Louie K."/>
            <person name="Northen T."/>
            <person name="Drula E."/>
            <person name="Henrissat B."/>
            <person name="Hsieh H.M."/>
            <person name="Youens-Clark K."/>
            <person name="Lutzoni F."/>
            <person name="Miadlikowska J."/>
            <person name="Eastwood D.C."/>
            <person name="Hamelin R.C."/>
            <person name="Grigoriev I.V."/>
            <person name="U'Ren J.M."/>
        </authorList>
    </citation>
    <scope>NUCLEOTIDE SEQUENCE [LARGE SCALE GENOMIC DNA]</scope>
    <source>
        <strain evidence="1 2">ER1909</strain>
    </source>
</reference>
<dbReference type="Proteomes" id="UP001497680">
    <property type="component" value="Unassembled WGS sequence"/>
</dbReference>
<name>A0ACC0CUE3_9PEZI</name>
<evidence type="ECO:0000313" key="2">
    <source>
        <dbReference type="Proteomes" id="UP001497680"/>
    </source>
</evidence>
<comment type="caution">
    <text evidence="1">The sequence shown here is derived from an EMBL/GenBank/DDBJ whole genome shotgun (WGS) entry which is preliminary data.</text>
</comment>
<sequence>MYHQLPSLLAISLLASPALGTFFYDYLRANIDSTTWDAALSTPNATGTYPMSGFNISGAFSDFEIPGWTMSVRVSTNRQSNLQDSDDKSHYFTGTSISVKAPDTLIRDNQVVLSDDLQGGASWKVRAYVVDSLRDKVDEAAANDDGDCTSFLSVECINAWQNAYVESNDSAPINPDACVRDLGDGWGVWASIDYIPLSAFNGTELFARADTEEDLDDDNELYEDAVKDIWPVMMVYSSTDSSNVTKKEQARLTCVRARNITEGSAQPDAAIMTMPSTFWLMLGTLGTAAFLGL</sequence>
<organism evidence="1 2">
    <name type="scientific">Hypoxylon rubiginosum</name>
    <dbReference type="NCBI Taxonomy" id="110542"/>
    <lineage>
        <taxon>Eukaryota</taxon>
        <taxon>Fungi</taxon>
        <taxon>Dikarya</taxon>
        <taxon>Ascomycota</taxon>
        <taxon>Pezizomycotina</taxon>
        <taxon>Sordariomycetes</taxon>
        <taxon>Xylariomycetidae</taxon>
        <taxon>Xylariales</taxon>
        <taxon>Hypoxylaceae</taxon>
        <taxon>Hypoxylon</taxon>
    </lineage>
</organism>
<protein>
    <submittedName>
        <fullName evidence="1">Uncharacterized protein</fullName>
    </submittedName>
</protein>
<gene>
    <name evidence="1" type="ORF">F4821DRAFT_262392</name>
</gene>
<keyword evidence="2" id="KW-1185">Reference proteome</keyword>
<dbReference type="EMBL" id="MU394344">
    <property type="protein sequence ID" value="KAI6083937.1"/>
    <property type="molecule type" value="Genomic_DNA"/>
</dbReference>
<proteinExistence type="predicted"/>
<evidence type="ECO:0000313" key="1">
    <source>
        <dbReference type="EMBL" id="KAI6083937.1"/>
    </source>
</evidence>
<accession>A0ACC0CUE3</accession>